<dbReference type="AlphaFoldDB" id="A0A976IIR8"/>
<dbReference type="KEGG" id="blac:94347644"/>
<proteinExistence type="predicted"/>
<dbReference type="EMBL" id="SHOA02000012">
    <property type="protein sequence ID" value="TDH72575.1"/>
    <property type="molecule type" value="Genomic_DNA"/>
</dbReference>
<gene>
    <name evidence="1" type="ORF">CCR75_003882</name>
</gene>
<comment type="caution">
    <text evidence="1">The sequence shown here is derived from an EMBL/GenBank/DDBJ whole genome shotgun (WGS) entry which is preliminary data.</text>
</comment>
<accession>A0A976IIR8</accession>
<evidence type="ECO:0000313" key="2">
    <source>
        <dbReference type="Proteomes" id="UP000294530"/>
    </source>
</evidence>
<dbReference type="RefSeq" id="XP_067822074.1">
    <property type="nucleotide sequence ID" value="XM_067961973.1"/>
</dbReference>
<dbReference type="GeneID" id="94347644"/>
<reference evidence="1 2" key="1">
    <citation type="journal article" date="2021" name="Genome Biol.">
        <title>AFLAP: assembly-free linkage analysis pipeline using k-mers from genome sequencing data.</title>
        <authorList>
            <person name="Fletcher K."/>
            <person name="Zhang L."/>
            <person name="Gil J."/>
            <person name="Han R."/>
            <person name="Cavanaugh K."/>
            <person name="Michelmore R."/>
        </authorList>
    </citation>
    <scope>NUCLEOTIDE SEQUENCE [LARGE SCALE GENOMIC DNA]</scope>
    <source>
        <strain evidence="1 2">SF5</strain>
    </source>
</reference>
<dbReference type="OrthoDB" id="10248838at2759"/>
<keyword evidence="2" id="KW-1185">Reference proteome</keyword>
<organism evidence="1 2">
    <name type="scientific">Bremia lactucae</name>
    <name type="common">Lettuce downy mildew</name>
    <dbReference type="NCBI Taxonomy" id="4779"/>
    <lineage>
        <taxon>Eukaryota</taxon>
        <taxon>Sar</taxon>
        <taxon>Stramenopiles</taxon>
        <taxon>Oomycota</taxon>
        <taxon>Peronosporomycetes</taxon>
        <taxon>Peronosporales</taxon>
        <taxon>Peronosporaceae</taxon>
        <taxon>Bremia</taxon>
    </lineage>
</organism>
<protein>
    <submittedName>
        <fullName evidence="1">Uncharacterized protein</fullName>
    </submittedName>
</protein>
<sequence>MQRVAVLSHVKASLVPASLSSSGVRRVAWQGGKLSSNKEEAIQKFYQRKLRAGDHPTAHQIKDMQTRASTIIEFSVLN</sequence>
<name>A0A976IIR8_BRELC</name>
<evidence type="ECO:0000313" key="1">
    <source>
        <dbReference type="EMBL" id="TDH72575.1"/>
    </source>
</evidence>
<dbReference type="Proteomes" id="UP000294530">
    <property type="component" value="Unassembled WGS sequence"/>
</dbReference>